<name>A0A5Q0UIJ4_9ARCH</name>
<dbReference type="Proteomes" id="UP000377803">
    <property type="component" value="Chromosome"/>
</dbReference>
<evidence type="ECO:0000313" key="3">
    <source>
        <dbReference type="Proteomes" id="UP000377803"/>
    </source>
</evidence>
<evidence type="ECO:0000313" key="2">
    <source>
        <dbReference type="EMBL" id="QGA80950.1"/>
    </source>
</evidence>
<feature type="transmembrane region" description="Helical" evidence="1">
    <location>
        <begin position="12"/>
        <end position="35"/>
    </location>
</feature>
<keyword evidence="3" id="KW-1185">Reference proteome</keyword>
<dbReference type="GeneID" id="42365478"/>
<keyword evidence="1" id="KW-1133">Transmembrane helix</keyword>
<dbReference type="KEGG" id="ncon:LC1Nh_1079"/>
<keyword evidence="1" id="KW-0472">Membrane</keyword>
<gene>
    <name evidence="2" type="ORF">LC1Nh_1079</name>
</gene>
<dbReference type="AlphaFoldDB" id="A0A5Q0UIJ4"/>
<proteinExistence type="predicted"/>
<protein>
    <submittedName>
        <fullName evidence="2">Uncharacterized protein</fullName>
    </submittedName>
</protein>
<reference evidence="3" key="1">
    <citation type="submission" date="2019-05" db="EMBL/GenBank/DDBJ databases">
        <title>Candidatus Nanohalobium constans, a novel model system to study the DPANN nano-sized archaea: genomic and physiological characterization of a nanoarchaeon co-cultured with its chitinotrophic host.</title>
        <authorList>
            <person name="La Cono V."/>
            <person name="Arcadi E."/>
            <person name="Crisafi F."/>
            <person name="Denaro R."/>
            <person name="La Spada G."/>
            <person name="Messina E."/>
            <person name="Smedile F."/>
            <person name="Toshchakov S.V."/>
            <person name="Shevchenko M.A."/>
            <person name="Golyshin P.N."/>
            <person name="Golyshina O.V."/>
            <person name="Ferrer M."/>
            <person name="Rohde M."/>
            <person name="Mushegian A."/>
            <person name="Sorokin D.Y."/>
            <person name="Giuliano L."/>
            <person name="Yakimov M.M."/>
        </authorList>
    </citation>
    <scope>NUCLEOTIDE SEQUENCE [LARGE SCALE GENOMIC DNA]</scope>
    <source>
        <strain evidence="3">LC1Nh</strain>
    </source>
</reference>
<keyword evidence="1" id="KW-0812">Transmembrane</keyword>
<dbReference type="RefSeq" id="WP_153550699.1">
    <property type="nucleotide sequence ID" value="NZ_CP040089.1"/>
</dbReference>
<evidence type="ECO:0000256" key="1">
    <source>
        <dbReference type="SAM" id="Phobius"/>
    </source>
</evidence>
<organism evidence="2 3">
    <name type="scientific">Candidatus Nanohalobium constans</name>
    <dbReference type="NCBI Taxonomy" id="2565781"/>
    <lineage>
        <taxon>Archaea</taxon>
        <taxon>Candidatus Nanohalarchaeota</taxon>
        <taxon>Candidatus Nanohalobia</taxon>
        <taxon>Candidatus Nanohalobiales</taxon>
        <taxon>Candidatus Nanohalobiaceae</taxon>
        <taxon>Candidatus Nanohalobium</taxon>
    </lineage>
</organism>
<feature type="transmembrane region" description="Helical" evidence="1">
    <location>
        <begin position="41"/>
        <end position="58"/>
    </location>
</feature>
<sequence length="65" mass="6868">MEERIPSPAGISLIGAATVVILYWVHLVALGTGIGETGVEITLFISAFLAQYIPLAALKSDLQEV</sequence>
<dbReference type="EMBL" id="CP040089">
    <property type="protein sequence ID" value="QGA80950.1"/>
    <property type="molecule type" value="Genomic_DNA"/>
</dbReference>
<accession>A0A5Q0UIJ4</accession>